<dbReference type="CDD" id="cd04670">
    <property type="entry name" value="NUDIX_ASFGF2_Nudt6"/>
    <property type="match status" value="1"/>
</dbReference>
<dbReference type="InterPro" id="IPR003293">
    <property type="entry name" value="Nudix_hydrolase6-like"/>
</dbReference>
<dbReference type="EMBL" id="FN595759">
    <property type="protein sequence ID" value="CCB51749.1"/>
    <property type="molecule type" value="Genomic_DNA"/>
</dbReference>
<dbReference type="FunFam" id="3.40.630.30:FF:000016">
    <property type="entry name" value="nudix hydrolase 2"/>
    <property type="match status" value="1"/>
</dbReference>
<dbReference type="PANTHER" id="PTHR13994:SF26">
    <property type="entry name" value="NUDIX HYDROLASE 5-RELATED"/>
    <property type="match status" value="1"/>
</dbReference>
<dbReference type="PANTHER" id="PTHR13994">
    <property type="entry name" value="NUDIX HYDROLASE RELATED"/>
    <property type="match status" value="1"/>
</dbReference>
<dbReference type="GO" id="GO:0051287">
    <property type="term" value="F:NAD binding"/>
    <property type="evidence" value="ECO:0000318"/>
    <property type="project" value="GO_Central"/>
</dbReference>
<dbReference type="PROSITE" id="PS51462">
    <property type="entry name" value="NUDIX"/>
    <property type="match status" value="1"/>
</dbReference>
<dbReference type="PaxDb" id="29760-VIT_12s0057g01090.t01"/>
<feature type="domain" description="Nudix hydrolase" evidence="4">
    <location>
        <begin position="103"/>
        <end position="242"/>
    </location>
</feature>
<protein>
    <recommendedName>
        <fullName evidence="4">Nudix hydrolase domain-containing protein</fullName>
    </recommendedName>
</protein>
<organism evidence="5 6">
    <name type="scientific">Vitis vinifera</name>
    <name type="common">Grape</name>
    <dbReference type="NCBI Taxonomy" id="29760"/>
    <lineage>
        <taxon>Eukaryota</taxon>
        <taxon>Viridiplantae</taxon>
        <taxon>Streptophyta</taxon>
        <taxon>Embryophyta</taxon>
        <taxon>Tracheophyta</taxon>
        <taxon>Spermatophyta</taxon>
        <taxon>Magnoliopsida</taxon>
        <taxon>eudicotyledons</taxon>
        <taxon>Gunneridae</taxon>
        <taxon>Pentapetalae</taxon>
        <taxon>rosids</taxon>
        <taxon>Vitales</taxon>
        <taxon>Vitaceae</taxon>
        <taxon>Viteae</taxon>
        <taxon>Vitis</taxon>
    </lineage>
</organism>
<dbReference type="AlphaFoldDB" id="F6HHQ3"/>
<dbReference type="GO" id="GO:0047631">
    <property type="term" value="F:ADP-ribose diphosphatase activity"/>
    <property type="evidence" value="ECO:0000318"/>
    <property type="project" value="GO_Central"/>
</dbReference>
<dbReference type="InterPro" id="IPR015797">
    <property type="entry name" value="NUDIX_hydrolase-like_dom_sf"/>
</dbReference>
<dbReference type="GO" id="GO:0035529">
    <property type="term" value="F:NADH pyrophosphatase activity"/>
    <property type="evidence" value="ECO:0000318"/>
    <property type="project" value="GO_Central"/>
</dbReference>
<name>F6HHQ3_VITVI</name>
<dbReference type="eggNOG" id="KOG0648">
    <property type="taxonomic scope" value="Eukaryota"/>
</dbReference>
<evidence type="ECO:0000259" key="4">
    <source>
        <dbReference type="PROSITE" id="PS51462"/>
    </source>
</evidence>
<dbReference type="InterPro" id="IPR040618">
    <property type="entry name" value="Pre-Nudix"/>
</dbReference>
<reference evidence="6" key="1">
    <citation type="journal article" date="2007" name="Nature">
        <title>The grapevine genome sequence suggests ancestral hexaploidization in major angiosperm phyla.</title>
        <authorList>
            <consortium name="The French-Italian Public Consortium for Grapevine Genome Characterization."/>
            <person name="Jaillon O."/>
            <person name="Aury J.-M."/>
            <person name="Noel B."/>
            <person name="Policriti A."/>
            <person name="Clepet C."/>
            <person name="Casagrande A."/>
            <person name="Choisne N."/>
            <person name="Aubourg S."/>
            <person name="Vitulo N."/>
            <person name="Jubin C."/>
            <person name="Vezzi A."/>
            <person name="Legeai F."/>
            <person name="Hugueney P."/>
            <person name="Dasilva C."/>
            <person name="Horner D."/>
            <person name="Mica E."/>
            <person name="Jublot D."/>
            <person name="Poulain J."/>
            <person name="Bruyere C."/>
            <person name="Billault A."/>
            <person name="Segurens B."/>
            <person name="Gouyvenoux M."/>
            <person name="Ugarte E."/>
            <person name="Cattonaro F."/>
            <person name="Anthouard V."/>
            <person name="Vico V."/>
            <person name="Del Fabbro C."/>
            <person name="Alaux M."/>
            <person name="Di Gaspero G."/>
            <person name="Dumas V."/>
            <person name="Felice N."/>
            <person name="Paillard S."/>
            <person name="Juman I."/>
            <person name="Moroldo M."/>
            <person name="Scalabrin S."/>
            <person name="Canaguier A."/>
            <person name="Le Clainche I."/>
            <person name="Malacrida G."/>
            <person name="Durand E."/>
            <person name="Pesole G."/>
            <person name="Laucou V."/>
            <person name="Chatelet P."/>
            <person name="Merdinoglu D."/>
            <person name="Delledonne M."/>
            <person name="Pezzotti M."/>
            <person name="Lecharny A."/>
            <person name="Scarpelli C."/>
            <person name="Artiguenave F."/>
            <person name="Pe M.E."/>
            <person name="Valle G."/>
            <person name="Morgante M."/>
            <person name="Caboche M."/>
            <person name="Adam-Blondon A.-F."/>
            <person name="Weissenbach J."/>
            <person name="Quetier F."/>
            <person name="Wincker P."/>
        </authorList>
    </citation>
    <scope>NUCLEOTIDE SEQUENCE [LARGE SCALE GENOMIC DNA]</scope>
    <source>
        <strain evidence="6">cv. Pinot noir / PN40024</strain>
    </source>
</reference>
<proteinExistence type="inferred from homology"/>
<comment type="similarity">
    <text evidence="1">Belongs to the Nudix hydrolase family.</text>
</comment>
<evidence type="ECO:0000256" key="3">
    <source>
        <dbReference type="ARBA" id="ARBA00022801"/>
    </source>
</evidence>
<dbReference type="Pfam" id="PF00293">
    <property type="entry name" value="NUDIX"/>
    <property type="match status" value="1"/>
</dbReference>
<dbReference type="HOGENOM" id="CLU_748884_0_0_1"/>
<dbReference type="ExpressionAtlas" id="F6HHQ3">
    <property type="expression patterns" value="baseline and differential"/>
</dbReference>
<dbReference type="InterPro" id="IPR020084">
    <property type="entry name" value="NUDIX_hydrolase_CS"/>
</dbReference>
<dbReference type="InterPro" id="IPR000086">
    <property type="entry name" value="NUDIX_hydrolase_dom"/>
</dbReference>
<dbReference type="Pfam" id="PF18290">
    <property type="entry name" value="Nudix_hydro"/>
    <property type="match status" value="1"/>
</dbReference>
<dbReference type="OrthoDB" id="447842at2759"/>
<evidence type="ECO:0000256" key="2">
    <source>
        <dbReference type="ARBA" id="ARBA00022723"/>
    </source>
</evidence>
<keyword evidence="3" id="KW-0378">Hydrolase</keyword>
<accession>F6HHQ3</accession>
<dbReference type="GO" id="GO:0046872">
    <property type="term" value="F:metal ion binding"/>
    <property type="evidence" value="ECO:0007669"/>
    <property type="project" value="UniProtKB-KW"/>
</dbReference>
<dbReference type="SUPFAM" id="SSF55811">
    <property type="entry name" value="Nudix"/>
    <property type="match status" value="1"/>
</dbReference>
<gene>
    <name evidence="5" type="ordered locus">VIT_12s0057g01090</name>
</gene>
<dbReference type="Gene3D" id="3.90.79.10">
    <property type="entry name" value="Nucleoside Triphosphate Pyrophosphohydrolase"/>
    <property type="match status" value="1"/>
</dbReference>
<dbReference type="InParanoid" id="F6HHQ3"/>
<evidence type="ECO:0000256" key="1">
    <source>
        <dbReference type="ARBA" id="ARBA00005582"/>
    </source>
</evidence>
<dbReference type="Gene3D" id="3.40.630.30">
    <property type="match status" value="1"/>
</dbReference>
<dbReference type="PROSITE" id="PS00893">
    <property type="entry name" value="NUDIX_BOX"/>
    <property type="match status" value="1"/>
</dbReference>
<dbReference type="FunCoup" id="F6HHQ3">
    <property type="interactions" value="594"/>
</dbReference>
<evidence type="ECO:0000313" key="6">
    <source>
        <dbReference type="Proteomes" id="UP000009183"/>
    </source>
</evidence>
<keyword evidence="2" id="KW-0479">Metal-binding</keyword>
<keyword evidence="6" id="KW-1185">Reference proteome</keyword>
<dbReference type="Proteomes" id="UP000009183">
    <property type="component" value="Chromosome 12"/>
</dbReference>
<sequence>MVPENSVQQIELLTTTDDDYGGVHVEIKNSMDSNVFGDLLRASILQWRQKGTKGVWIKLPIEHANLIEAAVKEGFWYHHAQPDYLMLVHWIPKTAHTLPANASHRVGIGAFVVNSKREVLVVQENSGIFKGTGVWKLPTGVVNEGEDICTAAIREVEEETGIKTEFVEVLSFMQSHKAFFTKSDLFFVCMLRPLSSEIQKQDEEIEAAQVVRSKMSSAKLMFLLVLWLLVSRTYCARKDGVYGDGVSTPSDCQNCSICPYPCHPQSPPPPPGYPSSGAPPPPAATGNCPPTSAGCCQYPQPSPPSPYTYVPYNNYSASPPMPLSSKSPVSILFTIVILFEHLLFHLKFSCFLLICACNCETQFDDRRLQT</sequence>
<evidence type="ECO:0000313" key="5">
    <source>
        <dbReference type="EMBL" id="CCB51749.1"/>
    </source>
</evidence>
<dbReference type="FunFam" id="3.90.79.10:FF:000015">
    <property type="entry name" value="Nudix hydrolase 8"/>
    <property type="match status" value="1"/>
</dbReference>